<keyword evidence="3" id="KW-1185">Reference proteome</keyword>
<dbReference type="InterPro" id="IPR038981">
    <property type="entry name" value="CID5/CID6"/>
</dbReference>
<accession>A0AAV6N2E2</accession>
<dbReference type="GO" id="GO:0043130">
    <property type="term" value="F:ubiquitin binding"/>
    <property type="evidence" value="ECO:0007669"/>
    <property type="project" value="InterPro"/>
</dbReference>
<evidence type="ECO:0000313" key="3">
    <source>
        <dbReference type="Proteomes" id="UP000685013"/>
    </source>
</evidence>
<reference evidence="2 3" key="1">
    <citation type="journal article" date="2021" name="Hortic Res">
        <title>The domestication of Cucurbita argyrosperma as revealed by the genome of its wild relative.</title>
        <authorList>
            <person name="Barrera-Redondo J."/>
            <person name="Sanchez-de la Vega G."/>
            <person name="Aguirre-Liguori J.A."/>
            <person name="Castellanos-Morales G."/>
            <person name="Gutierrez-Guerrero Y.T."/>
            <person name="Aguirre-Dugua X."/>
            <person name="Aguirre-Planter E."/>
            <person name="Tenaillon M.I."/>
            <person name="Lira-Saade R."/>
            <person name="Eguiarte L.E."/>
        </authorList>
    </citation>
    <scope>NUCLEOTIDE SEQUENCE [LARGE SCALE GENOMIC DNA]</scope>
    <source>
        <strain evidence="2">JBR-2021</strain>
    </source>
</reference>
<feature type="non-terminal residue" evidence="2">
    <location>
        <position position="1"/>
    </location>
</feature>
<dbReference type="PANTHER" id="PTHR37252:SF3">
    <property type="entry name" value="POLYADENYLATE-BINDING PROTEIN-INTERACTING PROTEIN 6"/>
    <property type="match status" value="1"/>
</dbReference>
<dbReference type="EMBL" id="JAGKQH010000009">
    <property type="protein sequence ID" value="KAG6591590.1"/>
    <property type="molecule type" value="Genomic_DNA"/>
</dbReference>
<dbReference type="AlphaFoldDB" id="A0AAV6N2E2"/>
<organism evidence="2 3">
    <name type="scientific">Cucurbita argyrosperma subsp. sororia</name>
    <dbReference type="NCBI Taxonomy" id="37648"/>
    <lineage>
        <taxon>Eukaryota</taxon>
        <taxon>Viridiplantae</taxon>
        <taxon>Streptophyta</taxon>
        <taxon>Embryophyta</taxon>
        <taxon>Tracheophyta</taxon>
        <taxon>Spermatophyta</taxon>
        <taxon>Magnoliopsida</taxon>
        <taxon>eudicotyledons</taxon>
        <taxon>Gunneridae</taxon>
        <taxon>Pentapetalae</taxon>
        <taxon>rosids</taxon>
        <taxon>fabids</taxon>
        <taxon>Cucurbitales</taxon>
        <taxon>Cucurbitaceae</taxon>
        <taxon>Cucurbiteae</taxon>
        <taxon>Cucurbita</taxon>
    </lineage>
</organism>
<comment type="caution">
    <text evidence="2">The sequence shown here is derived from an EMBL/GenBank/DDBJ whole genome shotgun (WGS) entry which is preliminary data.</text>
</comment>
<dbReference type="CDD" id="cd14371">
    <property type="entry name" value="CUE_CID7_like"/>
    <property type="match status" value="1"/>
</dbReference>
<evidence type="ECO:0000259" key="1">
    <source>
        <dbReference type="PROSITE" id="PS51140"/>
    </source>
</evidence>
<sequence>MEGQDEIAIISASGAMKPHGSSLNPYATSYIPISKREANKAFIAESSSRENIGANLPGNSEQKMCGLNLRNGKKAPDDAVASAVKNHPFHGSLSKDNSEFAEMETFHTEVNMELELLQICFPGLSEQSLTDVYFANNADLDAAMDMLNQLENKHPSDFEYDPESLPDSLDIGDISESGFAAADQLSSRMKNVASGARLYSVPSSLYLHELVCNVVGVFGVFGLTDQKDRNRASFAY</sequence>
<proteinExistence type="predicted"/>
<evidence type="ECO:0000313" key="2">
    <source>
        <dbReference type="EMBL" id="KAG6591590.1"/>
    </source>
</evidence>
<protein>
    <submittedName>
        <fullName evidence="2">Polyadenylate-binding protein-interacting protein 5</fullName>
    </submittedName>
</protein>
<gene>
    <name evidence="2" type="primary">CID5</name>
    <name evidence="2" type="ORF">SDJN03_13936</name>
</gene>
<dbReference type="Proteomes" id="UP000685013">
    <property type="component" value="Chromosome 9"/>
</dbReference>
<name>A0AAV6N2E2_9ROSI</name>
<dbReference type="PANTHER" id="PTHR37252">
    <property type="entry name" value="POLYADENYLATE-BINDING PROTEIN-INTERACTING PROTEIN 6"/>
    <property type="match status" value="1"/>
</dbReference>
<dbReference type="InterPro" id="IPR041806">
    <property type="entry name" value="CID5/6/7_CUE"/>
</dbReference>
<dbReference type="InterPro" id="IPR003892">
    <property type="entry name" value="CUE"/>
</dbReference>
<dbReference type="PROSITE" id="PS51140">
    <property type="entry name" value="CUE"/>
    <property type="match status" value="1"/>
</dbReference>
<feature type="domain" description="CUE" evidence="1">
    <location>
        <begin position="109"/>
        <end position="152"/>
    </location>
</feature>